<dbReference type="EMBL" id="JAWDGP010000619">
    <property type="protein sequence ID" value="KAK3798862.1"/>
    <property type="molecule type" value="Genomic_DNA"/>
</dbReference>
<evidence type="ECO:0000256" key="1">
    <source>
        <dbReference type="ARBA" id="ARBA00004613"/>
    </source>
</evidence>
<keyword evidence="2" id="KW-0964">Secreted</keyword>
<evidence type="ECO:0000256" key="2">
    <source>
        <dbReference type="ARBA" id="ARBA00022525"/>
    </source>
</evidence>
<feature type="domain" description="SPARC/Testican calcium-binding" evidence="6">
    <location>
        <begin position="170"/>
        <end position="279"/>
    </location>
</feature>
<reference evidence="7" key="1">
    <citation type="journal article" date="2023" name="G3 (Bethesda)">
        <title>A reference genome for the long-term kleptoplast-retaining sea slug Elysia crispata morphotype clarki.</title>
        <authorList>
            <person name="Eastman K.E."/>
            <person name="Pendleton A.L."/>
            <person name="Shaikh M.A."/>
            <person name="Suttiyut T."/>
            <person name="Ogas R."/>
            <person name="Tomko P."/>
            <person name="Gavelis G."/>
            <person name="Widhalm J.R."/>
            <person name="Wisecaver J.H."/>
        </authorList>
    </citation>
    <scope>NUCLEOTIDE SEQUENCE</scope>
    <source>
        <strain evidence="7">ECLA1</strain>
    </source>
</reference>
<dbReference type="Pfam" id="PF10591">
    <property type="entry name" value="SPARC_Ca_bdg"/>
    <property type="match status" value="1"/>
</dbReference>
<dbReference type="Proteomes" id="UP001283361">
    <property type="component" value="Unassembled WGS sequence"/>
</dbReference>
<evidence type="ECO:0000259" key="6">
    <source>
        <dbReference type="Pfam" id="PF10591"/>
    </source>
</evidence>
<dbReference type="InterPro" id="IPR011992">
    <property type="entry name" value="EF-hand-dom_pair"/>
</dbReference>
<dbReference type="Gene3D" id="3.30.60.30">
    <property type="match status" value="1"/>
</dbReference>
<proteinExistence type="predicted"/>
<comment type="caution">
    <text evidence="7">The sequence shown here is derived from an EMBL/GenBank/DDBJ whole genome shotgun (WGS) entry which is preliminary data.</text>
</comment>
<dbReference type="InterPro" id="IPR019577">
    <property type="entry name" value="SPARC/Testican_Ca-bd-dom"/>
</dbReference>
<evidence type="ECO:0000256" key="4">
    <source>
        <dbReference type="ARBA" id="ARBA00023157"/>
    </source>
</evidence>
<keyword evidence="5" id="KW-0325">Glycoprotein</keyword>
<dbReference type="PANTHER" id="PTHR13866">
    <property type="entry name" value="SPARC OSTEONECTIN"/>
    <property type="match status" value="1"/>
</dbReference>
<organism evidence="7 8">
    <name type="scientific">Elysia crispata</name>
    <name type="common">lettuce slug</name>
    <dbReference type="NCBI Taxonomy" id="231223"/>
    <lineage>
        <taxon>Eukaryota</taxon>
        <taxon>Metazoa</taxon>
        <taxon>Spiralia</taxon>
        <taxon>Lophotrochozoa</taxon>
        <taxon>Mollusca</taxon>
        <taxon>Gastropoda</taxon>
        <taxon>Heterobranchia</taxon>
        <taxon>Euthyneura</taxon>
        <taxon>Panpulmonata</taxon>
        <taxon>Sacoglossa</taxon>
        <taxon>Placobranchoidea</taxon>
        <taxon>Plakobranchidae</taxon>
        <taxon>Elysia</taxon>
    </lineage>
</organism>
<keyword evidence="8" id="KW-1185">Reference proteome</keyword>
<evidence type="ECO:0000256" key="5">
    <source>
        <dbReference type="ARBA" id="ARBA00023180"/>
    </source>
</evidence>
<evidence type="ECO:0000313" key="8">
    <source>
        <dbReference type="Proteomes" id="UP001283361"/>
    </source>
</evidence>
<dbReference type="Gene3D" id="1.10.238.10">
    <property type="entry name" value="EF-hand"/>
    <property type="match status" value="1"/>
</dbReference>
<dbReference type="GO" id="GO:0005518">
    <property type="term" value="F:collagen binding"/>
    <property type="evidence" value="ECO:0007669"/>
    <property type="project" value="TreeGrafter"/>
</dbReference>
<dbReference type="GO" id="GO:0005615">
    <property type="term" value="C:extracellular space"/>
    <property type="evidence" value="ECO:0007669"/>
    <property type="project" value="TreeGrafter"/>
</dbReference>
<sequence>MHLVPTDWSHNATKDLGIRKFGDMFWKLCFAWAVLAPLVYPSSATQGSISRDLFHDDVKDEPHAEFDDVDKKRPGLIEEILKNPCHAKKCYRGEVCTLKDNTEAECVCNTDCSLYEDAGFQVCSNANLTYTSECNLNKDHCLCKHNLPGCSQPGVSRIYVEYYGICREQPKCPEDEALQFPERLRDWIFLVMETMAKRAALGEYVDLVPREGWSEHHAHAVIWKFCSLDQDPQDRHVSKRELQYTVRSLRAMEGCLMPFLDECDRDGDTRITLREWGRCLGLEDTEITNRCQSIHQHIQGTD</sequence>
<dbReference type="GO" id="GO:0005509">
    <property type="term" value="F:calcium ion binding"/>
    <property type="evidence" value="ECO:0007669"/>
    <property type="project" value="InterPro"/>
</dbReference>
<dbReference type="AlphaFoldDB" id="A0AAE1B3F1"/>
<evidence type="ECO:0000256" key="3">
    <source>
        <dbReference type="ARBA" id="ARBA00022729"/>
    </source>
</evidence>
<dbReference type="PANTHER" id="PTHR13866:SF14">
    <property type="entry name" value="BM-40"/>
    <property type="match status" value="1"/>
</dbReference>
<comment type="subcellular location">
    <subcellularLocation>
        <location evidence="1">Secreted</location>
    </subcellularLocation>
</comment>
<keyword evidence="4" id="KW-1015">Disulfide bond</keyword>
<name>A0AAE1B3F1_9GAST</name>
<dbReference type="SUPFAM" id="SSF47473">
    <property type="entry name" value="EF-hand"/>
    <property type="match status" value="1"/>
</dbReference>
<accession>A0AAE1B3F1</accession>
<dbReference type="GO" id="GO:0050840">
    <property type="term" value="F:extracellular matrix binding"/>
    <property type="evidence" value="ECO:0007669"/>
    <property type="project" value="TreeGrafter"/>
</dbReference>
<evidence type="ECO:0000313" key="7">
    <source>
        <dbReference type="EMBL" id="KAK3798862.1"/>
    </source>
</evidence>
<gene>
    <name evidence="7" type="ORF">RRG08_050241</name>
</gene>
<keyword evidence="3" id="KW-0732">Signal</keyword>
<protein>
    <recommendedName>
        <fullName evidence="6">SPARC/Testican calcium-binding domain-containing protein</fullName>
    </recommendedName>
</protein>